<dbReference type="EC" id="2.7.1.180" evidence="2"/>
<evidence type="ECO:0000256" key="8">
    <source>
        <dbReference type="ARBA" id="ARBA00022842"/>
    </source>
</evidence>
<reference evidence="11" key="1">
    <citation type="submission" date="2018-05" db="EMBL/GenBank/DDBJ databases">
        <authorList>
            <person name="Lanie J.A."/>
            <person name="Ng W.-L."/>
            <person name="Kazmierczak K.M."/>
            <person name="Andrzejewski T.M."/>
            <person name="Davidsen T.M."/>
            <person name="Wayne K.J."/>
            <person name="Tettelin H."/>
            <person name="Glass J.I."/>
            <person name="Rusch D."/>
            <person name="Podicherti R."/>
            <person name="Tsui H.-C.T."/>
            <person name="Winkler M.E."/>
        </authorList>
    </citation>
    <scope>NUCLEOTIDE SEQUENCE</scope>
</reference>
<comment type="catalytic activity">
    <reaction evidence="10">
        <text>L-threonyl-[protein] + FAD = FMN-L-threonyl-[protein] + AMP + H(+)</text>
        <dbReference type="Rhea" id="RHEA:36847"/>
        <dbReference type="Rhea" id="RHEA-COMP:11060"/>
        <dbReference type="Rhea" id="RHEA-COMP:11061"/>
        <dbReference type="ChEBI" id="CHEBI:15378"/>
        <dbReference type="ChEBI" id="CHEBI:30013"/>
        <dbReference type="ChEBI" id="CHEBI:57692"/>
        <dbReference type="ChEBI" id="CHEBI:74257"/>
        <dbReference type="ChEBI" id="CHEBI:456215"/>
        <dbReference type="EC" id="2.7.1.180"/>
    </reaction>
</comment>
<evidence type="ECO:0000256" key="7">
    <source>
        <dbReference type="ARBA" id="ARBA00022827"/>
    </source>
</evidence>
<proteinExistence type="predicted"/>
<organism evidence="11">
    <name type="scientific">marine metagenome</name>
    <dbReference type="NCBI Taxonomy" id="408172"/>
    <lineage>
        <taxon>unclassified sequences</taxon>
        <taxon>metagenomes</taxon>
        <taxon>ecological metagenomes</taxon>
    </lineage>
</organism>
<dbReference type="InterPro" id="IPR024932">
    <property type="entry name" value="ApbE"/>
</dbReference>
<evidence type="ECO:0000256" key="9">
    <source>
        <dbReference type="ARBA" id="ARBA00031306"/>
    </source>
</evidence>
<keyword evidence="7" id="KW-0274">FAD</keyword>
<dbReference type="Gene3D" id="3.10.520.10">
    <property type="entry name" value="ApbE-like domains"/>
    <property type="match status" value="1"/>
</dbReference>
<accession>A0A382XPC5</accession>
<gene>
    <name evidence="11" type="ORF">METZ01_LOCUS425544</name>
</gene>
<comment type="cofactor">
    <cofactor evidence="1">
        <name>Mg(2+)</name>
        <dbReference type="ChEBI" id="CHEBI:18420"/>
    </cofactor>
</comment>
<evidence type="ECO:0000313" key="11">
    <source>
        <dbReference type="EMBL" id="SVD72690.1"/>
    </source>
</evidence>
<dbReference type="Pfam" id="PF02424">
    <property type="entry name" value="ApbE"/>
    <property type="match status" value="1"/>
</dbReference>
<protein>
    <recommendedName>
        <fullName evidence="3">FAD:protein FMN transferase</fullName>
        <ecNumber evidence="2">2.7.1.180</ecNumber>
    </recommendedName>
    <alternativeName>
        <fullName evidence="9">Flavin transferase</fullName>
    </alternativeName>
</protein>
<dbReference type="AlphaFoldDB" id="A0A382XPC5"/>
<evidence type="ECO:0000256" key="3">
    <source>
        <dbReference type="ARBA" id="ARBA00016337"/>
    </source>
</evidence>
<feature type="non-terminal residue" evidence="11">
    <location>
        <position position="1"/>
    </location>
</feature>
<dbReference type="PANTHER" id="PTHR30040:SF2">
    <property type="entry name" value="FAD:PROTEIN FMN TRANSFERASE"/>
    <property type="match status" value="1"/>
</dbReference>
<evidence type="ECO:0000256" key="5">
    <source>
        <dbReference type="ARBA" id="ARBA00022679"/>
    </source>
</evidence>
<name>A0A382XPC5_9ZZZZ</name>
<dbReference type="SUPFAM" id="SSF143631">
    <property type="entry name" value="ApbE-like"/>
    <property type="match status" value="1"/>
</dbReference>
<keyword evidence="5" id="KW-0808">Transferase</keyword>
<dbReference type="EMBL" id="UINC01169250">
    <property type="protein sequence ID" value="SVD72690.1"/>
    <property type="molecule type" value="Genomic_DNA"/>
</dbReference>
<dbReference type="GO" id="GO:0046872">
    <property type="term" value="F:metal ion binding"/>
    <property type="evidence" value="ECO:0007669"/>
    <property type="project" value="UniProtKB-KW"/>
</dbReference>
<dbReference type="GO" id="GO:0016740">
    <property type="term" value="F:transferase activity"/>
    <property type="evidence" value="ECO:0007669"/>
    <property type="project" value="UniProtKB-KW"/>
</dbReference>
<evidence type="ECO:0000256" key="4">
    <source>
        <dbReference type="ARBA" id="ARBA00022630"/>
    </source>
</evidence>
<keyword evidence="8" id="KW-0460">Magnesium</keyword>
<keyword evidence="6" id="KW-0479">Metal-binding</keyword>
<dbReference type="InterPro" id="IPR003374">
    <property type="entry name" value="ApbE-like_sf"/>
</dbReference>
<keyword evidence="4" id="KW-0285">Flavoprotein</keyword>
<evidence type="ECO:0000256" key="10">
    <source>
        <dbReference type="ARBA" id="ARBA00048540"/>
    </source>
</evidence>
<dbReference type="PANTHER" id="PTHR30040">
    <property type="entry name" value="THIAMINE BIOSYNTHESIS LIPOPROTEIN APBE"/>
    <property type="match status" value="1"/>
</dbReference>
<sequence length="259" mass="27800">EPLQVSNELFEVLTLAQDVSERSGGAFDVTVAPLVNAWGFGPGELLITAPEETVLAVLRDHIGYELIALEEESHSVSTLDQEIVLDLSGVAKGYAVERLGGDLVALGYTSFLIEVGGELKARGIRQDGRPWRVGIESPDEMAPTIYGTVELRNEAIATSGDYRNFFEEGGVRYAHIIDPRTGSPLPFRGVSVSVVNQNAALADAWATALSVLGPTEGYQLADREGIAAIFITQSESGFESLTTEAMADRFVVLSEELPS</sequence>
<evidence type="ECO:0000256" key="6">
    <source>
        <dbReference type="ARBA" id="ARBA00022723"/>
    </source>
</evidence>
<evidence type="ECO:0000256" key="1">
    <source>
        <dbReference type="ARBA" id="ARBA00001946"/>
    </source>
</evidence>
<evidence type="ECO:0000256" key="2">
    <source>
        <dbReference type="ARBA" id="ARBA00011955"/>
    </source>
</evidence>